<dbReference type="PANTHER" id="PTHR45453:SF2">
    <property type="entry name" value="HISTIDINE KINASE"/>
    <property type="match status" value="1"/>
</dbReference>
<keyword evidence="4" id="KW-1003">Cell membrane</keyword>
<dbReference type="PROSITE" id="PS50109">
    <property type="entry name" value="HIS_KIN"/>
    <property type="match status" value="1"/>
</dbReference>
<name>A0A2J6NPJ5_9LACO</name>
<evidence type="ECO:0000256" key="6">
    <source>
        <dbReference type="ARBA" id="ARBA00022692"/>
    </source>
</evidence>
<dbReference type="GO" id="GO:0016036">
    <property type="term" value="P:cellular response to phosphate starvation"/>
    <property type="evidence" value="ECO:0007669"/>
    <property type="project" value="TreeGrafter"/>
</dbReference>
<evidence type="ECO:0000259" key="12">
    <source>
        <dbReference type="PROSITE" id="PS50109"/>
    </source>
</evidence>
<feature type="transmembrane region" description="Helical" evidence="11">
    <location>
        <begin position="44"/>
        <end position="61"/>
    </location>
</feature>
<dbReference type="InterPro" id="IPR050351">
    <property type="entry name" value="BphY/WalK/GraS-like"/>
</dbReference>
<keyword evidence="6 11" id="KW-0812">Transmembrane</keyword>
<evidence type="ECO:0000256" key="4">
    <source>
        <dbReference type="ARBA" id="ARBA00022475"/>
    </source>
</evidence>
<dbReference type="InterPro" id="IPR003594">
    <property type="entry name" value="HATPase_dom"/>
</dbReference>
<comment type="caution">
    <text evidence="13">The sequence shown here is derived from an EMBL/GenBank/DDBJ whole genome shotgun (WGS) entry which is preliminary data.</text>
</comment>
<dbReference type="RefSeq" id="WP_104688273.1">
    <property type="nucleotide sequence ID" value="NZ_PNFV01000002.1"/>
</dbReference>
<protein>
    <recommendedName>
        <fullName evidence="3">histidine kinase</fullName>
        <ecNumber evidence="3">2.7.13.3</ecNumber>
    </recommendedName>
</protein>
<feature type="domain" description="Histidine kinase" evidence="12">
    <location>
        <begin position="118"/>
        <end position="319"/>
    </location>
</feature>
<dbReference type="InterPro" id="IPR036890">
    <property type="entry name" value="HATPase_C_sf"/>
</dbReference>
<dbReference type="PRINTS" id="PR00344">
    <property type="entry name" value="BCTRLSENSOR"/>
</dbReference>
<dbReference type="AlphaFoldDB" id="A0A2J6NPJ5"/>
<dbReference type="GO" id="GO:0004721">
    <property type="term" value="F:phosphoprotein phosphatase activity"/>
    <property type="evidence" value="ECO:0007669"/>
    <property type="project" value="TreeGrafter"/>
</dbReference>
<evidence type="ECO:0000256" key="7">
    <source>
        <dbReference type="ARBA" id="ARBA00022777"/>
    </source>
</evidence>
<evidence type="ECO:0000313" key="14">
    <source>
        <dbReference type="Proteomes" id="UP000239920"/>
    </source>
</evidence>
<keyword evidence="10 11" id="KW-0472">Membrane</keyword>
<dbReference type="Proteomes" id="UP000239920">
    <property type="component" value="Unassembled WGS sequence"/>
</dbReference>
<keyword evidence="8 11" id="KW-1133">Transmembrane helix</keyword>
<dbReference type="SUPFAM" id="SSF55874">
    <property type="entry name" value="ATPase domain of HSP90 chaperone/DNA topoisomerase II/histidine kinase"/>
    <property type="match status" value="1"/>
</dbReference>
<dbReference type="EMBL" id="PNFV01000002">
    <property type="protein sequence ID" value="PMB83176.1"/>
    <property type="molecule type" value="Genomic_DNA"/>
</dbReference>
<keyword evidence="7 13" id="KW-0418">Kinase</keyword>
<evidence type="ECO:0000256" key="8">
    <source>
        <dbReference type="ARBA" id="ARBA00022989"/>
    </source>
</evidence>
<accession>A0A2J6NPJ5</accession>
<evidence type="ECO:0000256" key="2">
    <source>
        <dbReference type="ARBA" id="ARBA00004651"/>
    </source>
</evidence>
<dbReference type="InterPro" id="IPR004358">
    <property type="entry name" value="Sig_transdc_His_kin-like_C"/>
</dbReference>
<evidence type="ECO:0000256" key="11">
    <source>
        <dbReference type="SAM" id="Phobius"/>
    </source>
</evidence>
<dbReference type="Pfam" id="PF02518">
    <property type="entry name" value="HATPase_c"/>
    <property type="match status" value="1"/>
</dbReference>
<keyword evidence="5" id="KW-0808">Transferase</keyword>
<evidence type="ECO:0000256" key="5">
    <source>
        <dbReference type="ARBA" id="ARBA00022679"/>
    </source>
</evidence>
<dbReference type="InterPro" id="IPR005467">
    <property type="entry name" value="His_kinase_dom"/>
</dbReference>
<proteinExistence type="predicted"/>
<keyword evidence="9" id="KW-0902">Two-component regulatory system</keyword>
<dbReference type="GO" id="GO:0000155">
    <property type="term" value="F:phosphorelay sensor kinase activity"/>
    <property type="evidence" value="ECO:0007669"/>
    <property type="project" value="TreeGrafter"/>
</dbReference>
<comment type="subcellular location">
    <subcellularLocation>
        <location evidence="2">Cell membrane</location>
        <topology evidence="2">Multi-pass membrane protein</topology>
    </subcellularLocation>
</comment>
<evidence type="ECO:0000313" key="13">
    <source>
        <dbReference type="EMBL" id="PMB83176.1"/>
    </source>
</evidence>
<dbReference type="SMART" id="SM00387">
    <property type="entry name" value="HATPase_c"/>
    <property type="match status" value="1"/>
</dbReference>
<evidence type="ECO:0000256" key="3">
    <source>
        <dbReference type="ARBA" id="ARBA00012438"/>
    </source>
</evidence>
<dbReference type="Gene3D" id="3.30.565.10">
    <property type="entry name" value="Histidine kinase-like ATPase, C-terminal domain"/>
    <property type="match status" value="1"/>
</dbReference>
<dbReference type="EC" id="2.7.13.3" evidence="3"/>
<sequence length="321" mass="36531">MNNHFTRLFLRATLPIVVAYLLMIGLAWLLAILYQLPRHYCWDLIRFSLPLLLVWLGGMGLRNRQRVRHLQHQDAVIQPHNPVEGQLLGQLNQVKTANDRQVRDLRLHQQHQLDNLDLFAHEIKNSLTSLQAAAENDPTVASATVQDGVRAANYYLDLLLNDERLAMANTDYEFSWVNLQDLVNTIIRQNSAVFILRQLVPKLVNLNHAVLTDPKWLRFCINQLLSNAIKYSHPGGQITITWHDHALIIRDEGVGITPTDQRRIFENGFTGHNGHQTTQSTGMGLYLVKKVADKLNFTVQIRSKVGVGTSCYLVFPAANTR</sequence>
<organism evidence="13 14">
    <name type="scientific">Limosilactobacillus pontis</name>
    <dbReference type="NCBI Taxonomy" id="35787"/>
    <lineage>
        <taxon>Bacteria</taxon>
        <taxon>Bacillati</taxon>
        <taxon>Bacillota</taxon>
        <taxon>Bacilli</taxon>
        <taxon>Lactobacillales</taxon>
        <taxon>Lactobacillaceae</taxon>
        <taxon>Limosilactobacillus</taxon>
    </lineage>
</organism>
<gene>
    <name evidence="13" type="ORF">CK797_02720</name>
</gene>
<dbReference type="OrthoDB" id="9780487at2"/>
<comment type="catalytic activity">
    <reaction evidence="1">
        <text>ATP + protein L-histidine = ADP + protein N-phospho-L-histidine.</text>
        <dbReference type="EC" id="2.7.13.3"/>
    </reaction>
</comment>
<feature type="transmembrane region" description="Helical" evidence="11">
    <location>
        <begin position="12"/>
        <end position="32"/>
    </location>
</feature>
<evidence type="ECO:0000256" key="1">
    <source>
        <dbReference type="ARBA" id="ARBA00000085"/>
    </source>
</evidence>
<dbReference type="PANTHER" id="PTHR45453">
    <property type="entry name" value="PHOSPHATE REGULON SENSOR PROTEIN PHOR"/>
    <property type="match status" value="1"/>
</dbReference>
<dbReference type="GO" id="GO:0005886">
    <property type="term" value="C:plasma membrane"/>
    <property type="evidence" value="ECO:0007669"/>
    <property type="project" value="UniProtKB-SubCell"/>
</dbReference>
<evidence type="ECO:0000256" key="9">
    <source>
        <dbReference type="ARBA" id="ARBA00023012"/>
    </source>
</evidence>
<evidence type="ECO:0000256" key="10">
    <source>
        <dbReference type="ARBA" id="ARBA00023136"/>
    </source>
</evidence>
<reference evidence="13 14" key="1">
    <citation type="submission" date="2017-09" db="EMBL/GenBank/DDBJ databases">
        <title>Bacterial strain isolated from the female urinary microbiota.</title>
        <authorList>
            <person name="Thomas-White K."/>
            <person name="Kumar N."/>
            <person name="Forster S."/>
            <person name="Putonti C."/>
            <person name="Lawley T."/>
            <person name="Wolfe A.J."/>
        </authorList>
    </citation>
    <scope>NUCLEOTIDE SEQUENCE [LARGE SCALE GENOMIC DNA]</scope>
    <source>
        <strain evidence="13 14">UMB0683</strain>
    </source>
</reference>